<dbReference type="GeneID" id="18822072"/>
<gene>
    <name evidence="2" type="ORF">AGABI1DRAFT_105024</name>
</gene>
<feature type="transmembrane region" description="Helical" evidence="1">
    <location>
        <begin position="55"/>
        <end position="74"/>
    </location>
</feature>
<accession>K5Y0W2</accession>
<feature type="transmembrane region" description="Helical" evidence="1">
    <location>
        <begin position="281"/>
        <end position="303"/>
    </location>
</feature>
<dbReference type="Proteomes" id="UP000008493">
    <property type="component" value="Unassembled WGS sequence"/>
</dbReference>
<dbReference type="RefSeq" id="XP_007327354.1">
    <property type="nucleotide sequence ID" value="XM_007327292.1"/>
</dbReference>
<evidence type="ECO:0000313" key="2">
    <source>
        <dbReference type="EMBL" id="EKM81425.1"/>
    </source>
</evidence>
<dbReference type="KEGG" id="abp:AGABI1DRAFT105024"/>
<dbReference type="OrthoDB" id="3033783at2759"/>
<feature type="transmembrane region" description="Helical" evidence="1">
    <location>
        <begin position="247"/>
        <end position="269"/>
    </location>
</feature>
<dbReference type="AlphaFoldDB" id="K5Y0W2"/>
<keyword evidence="1" id="KW-1133">Transmembrane helix</keyword>
<name>K5Y0W2_AGABU</name>
<reference evidence="3" key="1">
    <citation type="journal article" date="2012" name="Proc. Natl. Acad. Sci. U.S.A.">
        <title>Genome sequence of the button mushroom Agaricus bisporus reveals mechanisms governing adaptation to a humic-rich ecological niche.</title>
        <authorList>
            <person name="Morin E."/>
            <person name="Kohler A."/>
            <person name="Baker A.R."/>
            <person name="Foulongne-Oriol M."/>
            <person name="Lombard V."/>
            <person name="Nagy L.G."/>
            <person name="Ohm R.A."/>
            <person name="Patyshakuliyeva A."/>
            <person name="Brun A."/>
            <person name="Aerts A.L."/>
            <person name="Bailey A.M."/>
            <person name="Billette C."/>
            <person name="Coutinho P.M."/>
            <person name="Deakin G."/>
            <person name="Doddapaneni H."/>
            <person name="Floudas D."/>
            <person name="Grimwood J."/>
            <person name="Hilden K."/>
            <person name="Kuees U."/>
            <person name="LaButti K.M."/>
            <person name="Lapidus A."/>
            <person name="Lindquist E.A."/>
            <person name="Lucas S.M."/>
            <person name="Murat C."/>
            <person name="Riley R.W."/>
            <person name="Salamov A.A."/>
            <person name="Schmutz J."/>
            <person name="Subramanian V."/>
            <person name="Woesten H.A.B."/>
            <person name="Xu J."/>
            <person name="Eastwood D.C."/>
            <person name="Foster G.D."/>
            <person name="Sonnenberg A.S."/>
            <person name="Cullen D."/>
            <person name="de Vries R.P."/>
            <person name="Lundell T."/>
            <person name="Hibbett D.S."/>
            <person name="Henrissat B."/>
            <person name="Burton K.S."/>
            <person name="Kerrigan R.W."/>
            <person name="Challen M.P."/>
            <person name="Grigoriev I.V."/>
            <person name="Martin F."/>
        </authorList>
    </citation>
    <scope>NUCLEOTIDE SEQUENCE [LARGE SCALE GENOMIC DNA]</scope>
    <source>
        <strain evidence="3">JB137-S8 / ATCC MYA-4627 / FGSC 10392</strain>
    </source>
</reference>
<dbReference type="InParanoid" id="K5Y0W2"/>
<dbReference type="HOGENOM" id="CLU_906035_0_0_1"/>
<dbReference type="OMA" id="FRMSARF"/>
<keyword evidence="1" id="KW-0472">Membrane</keyword>
<evidence type="ECO:0000313" key="3">
    <source>
        <dbReference type="Proteomes" id="UP000008493"/>
    </source>
</evidence>
<evidence type="ECO:0008006" key="4">
    <source>
        <dbReference type="Google" id="ProtNLM"/>
    </source>
</evidence>
<feature type="transmembrane region" description="Helical" evidence="1">
    <location>
        <begin position="94"/>
        <end position="118"/>
    </location>
</feature>
<sequence>MSLFSSRLSTILLIFSFFNLEGVLVTGMRIPPDAGDDPDVSSDNFNHLPPTLDTIFILRMVIALITFSQVGYSAQRFKSLHLPEHYDTGMLSRILLVSYTIIYLLFNILHAVVVASGSGLSDGLLIVTELASQFAIVLFYATLFSTIAYRQRLLLNPAQNTLNLKTVLDGALLVTILALGAAWDALLPRTGLNTNDPGYSARIAALENLIVAFQVFVFLASLNVAISSFMARARLSNANIRDRIINISAFAVSPIVVCGSIFGIVDAGLEHYVAPSLDSGGGLLIAVVVVEGVVSIATVYCHFRMSARFKLSSLIIC</sequence>
<feature type="transmembrane region" description="Helical" evidence="1">
    <location>
        <begin position="162"/>
        <end position="183"/>
    </location>
</feature>
<feature type="transmembrane region" description="Helical" evidence="1">
    <location>
        <begin position="130"/>
        <end position="150"/>
    </location>
</feature>
<keyword evidence="1" id="KW-0812">Transmembrane</keyword>
<proteinExistence type="predicted"/>
<keyword evidence="3" id="KW-1185">Reference proteome</keyword>
<protein>
    <recommendedName>
        <fullName evidence="4">Transmembrane protein</fullName>
    </recommendedName>
</protein>
<feature type="transmembrane region" description="Helical" evidence="1">
    <location>
        <begin position="203"/>
        <end position="226"/>
    </location>
</feature>
<organism evidence="2 3">
    <name type="scientific">Agaricus bisporus var. burnettii (strain JB137-S8 / ATCC MYA-4627 / FGSC 10392)</name>
    <name type="common">White button mushroom</name>
    <dbReference type="NCBI Taxonomy" id="597362"/>
    <lineage>
        <taxon>Eukaryota</taxon>
        <taxon>Fungi</taxon>
        <taxon>Dikarya</taxon>
        <taxon>Basidiomycota</taxon>
        <taxon>Agaricomycotina</taxon>
        <taxon>Agaricomycetes</taxon>
        <taxon>Agaricomycetidae</taxon>
        <taxon>Agaricales</taxon>
        <taxon>Agaricineae</taxon>
        <taxon>Agaricaceae</taxon>
        <taxon>Agaricus</taxon>
    </lineage>
</organism>
<dbReference type="EMBL" id="JH971387">
    <property type="protein sequence ID" value="EKM81425.1"/>
    <property type="molecule type" value="Genomic_DNA"/>
</dbReference>
<evidence type="ECO:0000256" key="1">
    <source>
        <dbReference type="SAM" id="Phobius"/>
    </source>
</evidence>